<dbReference type="GO" id="GO:0019646">
    <property type="term" value="P:aerobic electron transport chain"/>
    <property type="evidence" value="ECO:0007669"/>
    <property type="project" value="TreeGrafter"/>
</dbReference>
<dbReference type="EMBL" id="CYSB01000011">
    <property type="protein sequence ID" value="CUH64505.1"/>
    <property type="molecule type" value="Genomic_DNA"/>
</dbReference>
<name>A0A0P1FX86_9RHOB</name>
<dbReference type="NCBIfam" id="TIGR00476">
    <property type="entry name" value="selD"/>
    <property type="match status" value="1"/>
</dbReference>
<keyword evidence="9" id="KW-0711">Selenium</keyword>
<dbReference type="RefSeq" id="WP_058242933.1">
    <property type="nucleotide sequence ID" value="NZ_CYSB01000011.1"/>
</dbReference>
<dbReference type="Gene3D" id="3.90.650.10">
    <property type="entry name" value="PurM-like C-terminal domain"/>
    <property type="match status" value="1"/>
</dbReference>
<dbReference type="InterPro" id="IPR016188">
    <property type="entry name" value="PurM-like_N"/>
</dbReference>
<dbReference type="SUPFAM" id="SSF51905">
    <property type="entry name" value="FAD/NAD(P)-binding domain"/>
    <property type="match status" value="2"/>
</dbReference>
<proteinExistence type="predicted"/>
<dbReference type="InterPro" id="IPR051169">
    <property type="entry name" value="NADH-Q_oxidoreductase"/>
</dbReference>
<dbReference type="CDD" id="cd02195">
    <property type="entry name" value="SelD"/>
    <property type="match status" value="1"/>
</dbReference>
<feature type="domain" description="PurM-like C-terminal" evidence="11">
    <location>
        <begin position="553"/>
        <end position="719"/>
    </location>
</feature>
<evidence type="ECO:0000256" key="9">
    <source>
        <dbReference type="ARBA" id="ARBA00023266"/>
    </source>
</evidence>
<evidence type="ECO:0000256" key="7">
    <source>
        <dbReference type="ARBA" id="ARBA00022840"/>
    </source>
</evidence>
<dbReference type="OrthoDB" id="9767928at2"/>
<evidence type="ECO:0000313" key="13">
    <source>
        <dbReference type="EMBL" id="CUH64505.1"/>
    </source>
</evidence>
<dbReference type="Pfam" id="PF00586">
    <property type="entry name" value="AIRS"/>
    <property type="match status" value="1"/>
</dbReference>
<dbReference type="GO" id="GO:0004756">
    <property type="term" value="F:selenide, water dikinase activity"/>
    <property type="evidence" value="ECO:0007669"/>
    <property type="project" value="UniProtKB-EC"/>
</dbReference>
<dbReference type="InterPro" id="IPR010918">
    <property type="entry name" value="PurM-like_C_dom"/>
</dbReference>
<keyword evidence="5 14" id="KW-0418">Kinase</keyword>
<reference evidence="13 15" key="2">
    <citation type="submission" date="2015-09" db="EMBL/GenBank/DDBJ databases">
        <authorList>
            <person name="Rodrigo-Torres L."/>
            <person name="Arahal D.R."/>
        </authorList>
    </citation>
    <scope>NUCLEOTIDE SEQUENCE [LARGE SCALE GENOMIC DNA]</scope>
    <source>
        <strain evidence="13 15">CECT 5118</strain>
    </source>
</reference>
<sequence length="723" mass="75678">MQNNIPLTQDVVLIGSGHTHALVLRKWGMRPLPGVRLTLINPGPTAPYTGMLPGHIAGHYIREELEIDLVRLARFAGARLLLGRATGIDPEARQIMVEGHGLVDYDIASIDIGITSDLPDLPGFSEHAIAAKPLDRYAARWQQFLDEAQATGQAGPVAVIGGGVAGVELALAMAHRLRHTVGAADVTVLEAAEQLTGTSPATRRALEKQLEENDITLRKSVEIEAITAGNLRLKTGEVIPAALTVGAAGATPHGWLGNTGLPLHEGFIKVGPTLQVEGVDTLFATGDCAHLSHAPRPKAGVFAVRAAPYLHGNIEALLVGKKPRIFKPQSQYLKLISLGHKSALAERWGRPVTGAALWRWKDRIDRAFMVKFQNLPQMASAATPAVAAAGVADELASGKPICAGCGSKVGPAALSDALSALRMPAHPDVVQGAGDDAAILQMGGVKQVISTDHLRAFSHDPALMARIAAVHALGDIWSMGARPQAALTQLTLPRMSDRLQRRTLSEIMRHAGEVFAEAGAEIVGGHTTLGAELTIGFTVTGTAKDPIGIDGARAGDALILTRPLGSGTLLAAEMQGQAKGRDVAAMLHQMAQPQGIAARHLSKAHAMTDVTGFGLAGHLQEICAASGLGAEIWLEALPLYDGAEALAAAGVTSSLYPANLAHAPVLNVRGPRGLLLHDPQTAGGLLAAVDQCEADALLYALADDGISARQIGTFFPGTELRCR</sequence>
<evidence type="ECO:0000256" key="2">
    <source>
        <dbReference type="ARBA" id="ARBA00022630"/>
    </source>
</evidence>
<keyword evidence="6" id="KW-0274">FAD</keyword>
<evidence type="ECO:0000259" key="10">
    <source>
        <dbReference type="Pfam" id="PF00586"/>
    </source>
</evidence>
<dbReference type="PANTHER" id="PTHR42913:SF9">
    <property type="entry name" value="SLR1591 PROTEIN"/>
    <property type="match status" value="1"/>
</dbReference>
<dbReference type="GO" id="GO:0003955">
    <property type="term" value="F:NAD(P)H dehydrogenase (quinone) activity"/>
    <property type="evidence" value="ECO:0007669"/>
    <property type="project" value="TreeGrafter"/>
</dbReference>
<dbReference type="AlphaFoldDB" id="A0A0P1FX86"/>
<keyword evidence="15" id="KW-1185">Reference proteome</keyword>
<dbReference type="InterPro" id="IPR036188">
    <property type="entry name" value="FAD/NAD-bd_sf"/>
</dbReference>
<evidence type="ECO:0000256" key="8">
    <source>
        <dbReference type="ARBA" id="ARBA00023002"/>
    </source>
</evidence>
<keyword evidence="3 14" id="KW-0808">Transferase</keyword>
<evidence type="ECO:0000256" key="3">
    <source>
        <dbReference type="ARBA" id="ARBA00022679"/>
    </source>
</evidence>
<evidence type="ECO:0000256" key="4">
    <source>
        <dbReference type="ARBA" id="ARBA00022741"/>
    </source>
</evidence>
<gene>
    <name evidence="14" type="primary">selD</name>
    <name evidence="13" type="ORF">TL5118_00906</name>
    <name evidence="14" type="ORF">TL5120_01415</name>
</gene>
<keyword evidence="7" id="KW-0067">ATP-binding</keyword>
<dbReference type="Proteomes" id="UP000051086">
    <property type="component" value="Unassembled WGS sequence"/>
</dbReference>
<evidence type="ECO:0000259" key="12">
    <source>
        <dbReference type="Pfam" id="PF07992"/>
    </source>
</evidence>
<reference evidence="14 16" key="1">
    <citation type="submission" date="2015-09" db="EMBL/GenBank/DDBJ databases">
        <authorList>
            <consortium name="Swine Surveillance"/>
        </authorList>
    </citation>
    <scope>NUCLEOTIDE SEQUENCE [LARGE SCALE GENOMIC DNA]</scope>
    <source>
        <strain evidence="14 16">5120</strain>
    </source>
</reference>
<organism evidence="14 16">
    <name type="scientific">Thalassovita autumnalis</name>
    <dbReference type="NCBI Taxonomy" id="2072972"/>
    <lineage>
        <taxon>Bacteria</taxon>
        <taxon>Pseudomonadati</taxon>
        <taxon>Pseudomonadota</taxon>
        <taxon>Alphaproteobacteria</taxon>
        <taxon>Rhodobacterales</taxon>
        <taxon>Roseobacteraceae</taxon>
        <taxon>Thalassovita</taxon>
    </lineage>
</organism>
<evidence type="ECO:0000313" key="14">
    <source>
        <dbReference type="EMBL" id="CUH71626.1"/>
    </source>
</evidence>
<dbReference type="GO" id="GO:0005524">
    <property type="term" value="F:ATP binding"/>
    <property type="evidence" value="ECO:0007669"/>
    <property type="project" value="UniProtKB-KW"/>
</dbReference>
<evidence type="ECO:0000313" key="16">
    <source>
        <dbReference type="Proteomes" id="UP000051887"/>
    </source>
</evidence>
<dbReference type="EC" id="2.7.9.3" evidence="14"/>
<dbReference type="Gene3D" id="3.50.50.100">
    <property type="match status" value="1"/>
</dbReference>
<dbReference type="NCBIfam" id="TIGR03169">
    <property type="entry name" value="Nterm_to_SelD"/>
    <property type="match status" value="1"/>
</dbReference>
<dbReference type="InterPro" id="IPR036676">
    <property type="entry name" value="PurM-like_C_sf"/>
</dbReference>
<keyword evidence="4" id="KW-0547">Nucleotide-binding</keyword>
<comment type="cofactor">
    <cofactor evidence="1">
        <name>FAD</name>
        <dbReference type="ChEBI" id="CHEBI:57692"/>
    </cofactor>
</comment>
<evidence type="ECO:0000256" key="6">
    <source>
        <dbReference type="ARBA" id="ARBA00022827"/>
    </source>
</evidence>
<keyword evidence="2" id="KW-0285">Flavoprotein</keyword>
<dbReference type="SUPFAM" id="SSF56042">
    <property type="entry name" value="PurM C-terminal domain-like"/>
    <property type="match status" value="1"/>
</dbReference>
<dbReference type="PANTHER" id="PTHR42913">
    <property type="entry name" value="APOPTOSIS-INDUCING FACTOR 1"/>
    <property type="match status" value="1"/>
</dbReference>
<evidence type="ECO:0000256" key="1">
    <source>
        <dbReference type="ARBA" id="ARBA00001974"/>
    </source>
</evidence>
<dbReference type="InterPro" id="IPR023753">
    <property type="entry name" value="FAD/NAD-binding_dom"/>
</dbReference>
<dbReference type="Pfam" id="PF02769">
    <property type="entry name" value="AIRS_C"/>
    <property type="match status" value="1"/>
</dbReference>
<dbReference type="InterPro" id="IPR017584">
    <property type="entry name" value="Pyridine_nucleo_diS_OxRdtase_N"/>
</dbReference>
<dbReference type="Pfam" id="PF07992">
    <property type="entry name" value="Pyr_redox_2"/>
    <property type="match status" value="1"/>
</dbReference>
<evidence type="ECO:0000313" key="15">
    <source>
        <dbReference type="Proteomes" id="UP000051086"/>
    </source>
</evidence>
<dbReference type="EMBL" id="CYSC01000023">
    <property type="protein sequence ID" value="CUH71626.1"/>
    <property type="molecule type" value="Genomic_DNA"/>
</dbReference>
<evidence type="ECO:0000259" key="11">
    <source>
        <dbReference type="Pfam" id="PF02769"/>
    </source>
</evidence>
<dbReference type="InterPro" id="IPR036921">
    <property type="entry name" value="PurM-like_N_sf"/>
</dbReference>
<accession>A0A0P1FX86</accession>
<protein>
    <submittedName>
        <fullName evidence="14">Selenide, water dikinase</fullName>
        <ecNumber evidence="14">2.7.9.3</ecNumber>
    </submittedName>
</protein>
<feature type="domain" description="PurM-like N-terminal" evidence="10">
    <location>
        <begin position="434"/>
        <end position="542"/>
    </location>
</feature>
<dbReference type="InterPro" id="IPR004536">
    <property type="entry name" value="SPS/SelD"/>
</dbReference>
<dbReference type="SUPFAM" id="SSF55326">
    <property type="entry name" value="PurM N-terminal domain-like"/>
    <property type="match status" value="1"/>
</dbReference>
<evidence type="ECO:0000256" key="5">
    <source>
        <dbReference type="ARBA" id="ARBA00022777"/>
    </source>
</evidence>
<keyword evidence="8" id="KW-0560">Oxidoreductase</keyword>
<dbReference type="Gene3D" id="3.30.1330.10">
    <property type="entry name" value="PurM-like, N-terminal domain"/>
    <property type="match status" value="1"/>
</dbReference>
<feature type="domain" description="FAD/NAD(P)-binding" evidence="12">
    <location>
        <begin position="10"/>
        <end position="297"/>
    </location>
</feature>
<dbReference type="Proteomes" id="UP000051887">
    <property type="component" value="Unassembled WGS sequence"/>
</dbReference>